<dbReference type="Gene3D" id="2.120.10.30">
    <property type="entry name" value="TolB, C-terminal domain"/>
    <property type="match status" value="1"/>
</dbReference>
<organism evidence="2 3">
    <name type="scientific">Gracilimonas mengyeensis</name>
    <dbReference type="NCBI Taxonomy" id="1302730"/>
    <lineage>
        <taxon>Bacteria</taxon>
        <taxon>Pseudomonadati</taxon>
        <taxon>Balneolota</taxon>
        <taxon>Balneolia</taxon>
        <taxon>Balneolales</taxon>
        <taxon>Balneolaceae</taxon>
        <taxon>Gracilimonas</taxon>
    </lineage>
</organism>
<proteinExistence type="predicted"/>
<dbReference type="SUPFAM" id="SSF101898">
    <property type="entry name" value="NHL repeat"/>
    <property type="match status" value="1"/>
</dbReference>
<reference evidence="2 3" key="1">
    <citation type="submission" date="2017-05" db="EMBL/GenBank/DDBJ databases">
        <authorList>
            <person name="Varghese N."/>
            <person name="Submissions S."/>
        </authorList>
    </citation>
    <scope>NUCLEOTIDE SEQUENCE [LARGE SCALE GENOMIC DNA]</scope>
    <source>
        <strain evidence="2 3">DSM 21985</strain>
    </source>
</reference>
<accession>A0A521EJ33</accession>
<evidence type="ECO:0000313" key="2">
    <source>
        <dbReference type="EMBL" id="SMO83882.1"/>
    </source>
</evidence>
<dbReference type="AlphaFoldDB" id="A0A521EJ33"/>
<dbReference type="InterPro" id="IPR001258">
    <property type="entry name" value="NHL_repeat"/>
</dbReference>
<protein>
    <submittedName>
        <fullName evidence="2">NHL repeat-containing protein</fullName>
    </submittedName>
</protein>
<sequence length="430" mass="47728">MKAVKGILLLGIVAIFFSGCDTIFGSKQNDTTDEIFEVGRIDPTLEQTDGYVALTPFWEGFDNPTDVHVGFDEFVYVTDAEGVHLLDRADLSPRKTIEFDGAVSVTQDRLLNVYVVARYDTVIQDLDPNVTWNLPAVYKLRNLNGTDGPNPVFLDTLIHPFDDASRASETARRARLVKDDVESDEHVEFTGVTVLEDNSIYVTRRGPLNSTTEIAAPDNIVLEFAPIIENGQSTAKMRNVRQIRTLSPVTPSLLSSVGPSDIASFVSPPQRDVFPDNRSFLITQADQSADITFRVLQVNAVETPDGLVYRSQPDFLERDTSRSSGFLYEENKFIKPVGLAVAGDQTGYIFVVDQEQNKLYQFQPNGYEGVTPPPGAVDRSKNLIVSFGEQGNGPRQFNNPSGVAYFDEIVYVADTGNNRIARYRLTTDFE</sequence>
<gene>
    <name evidence="2" type="ORF">SAMN06265219_11276</name>
</gene>
<dbReference type="InterPro" id="IPR011042">
    <property type="entry name" value="6-blade_b-propeller_TolB-like"/>
</dbReference>
<dbReference type="PROSITE" id="PS51257">
    <property type="entry name" value="PROKAR_LIPOPROTEIN"/>
    <property type="match status" value="1"/>
</dbReference>
<evidence type="ECO:0000313" key="3">
    <source>
        <dbReference type="Proteomes" id="UP000317557"/>
    </source>
</evidence>
<dbReference type="Pfam" id="PF01436">
    <property type="entry name" value="NHL"/>
    <property type="match status" value="1"/>
</dbReference>
<keyword evidence="1" id="KW-0677">Repeat</keyword>
<evidence type="ECO:0000256" key="1">
    <source>
        <dbReference type="ARBA" id="ARBA00022737"/>
    </source>
</evidence>
<dbReference type="EMBL" id="FXTP01000012">
    <property type="protein sequence ID" value="SMO83882.1"/>
    <property type="molecule type" value="Genomic_DNA"/>
</dbReference>
<dbReference type="Proteomes" id="UP000317557">
    <property type="component" value="Unassembled WGS sequence"/>
</dbReference>
<name>A0A521EJ33_9BACT</name>
<keyword evidence="3" id="KW-1185">Reference proteome</keyword>